<dbReference type="GO" id="GO:0031573">
    <property type="term" value="P:mitotic intra-S DNA damage checkpoint signaling"/>
    <property type="evidence" value="ECO:0007669"/>
    <property type="project" value="TreeGrafter"/>
</dbReference>
<dbReference type="InterPro" id="IPR007150">
    <property type="entry name" value="HUS1/Mec3"/>
</dbReference>
<dbReference type="GO" id="GO:0044778">
    <property type="term" value="P:meiotic DNA integrity checkpoint signaling"/>
    <property type="evidence" value="ECO:0007669"/>
    <property type="project" value="TreeGrafter"/>
</dbReference>
<dbReference type="PANTHER" id="PTHR12900">
    <property type="entry name" value="MITOTIC AND DNA DAMAGE CHECKPOINT PROTEIN HUS1"/>
    <property type="match status" value="1"/>
</dbReference>
<name>G3BEZ5_CANTC</name>
<dbReference type="Proteomes" id="UP000000707">
    <property type="component" value="Unassembled WGS sequence"/>
</dbReference>
<evidence type="ECO:0000256" key="4">
    <source>
        <dbReference type="PIRNR" id="PIRNR011312"/>
    </source>
</evidence>
<dbReference type="PANTHER" id="PTHR12900:SF0">
    <property type="entry name" value="CHECKPOINT PROTEIN"/>
    <property type="match status" value="1"/>
</dbReference>
<dbReference type="GO" id="GO:0033314">
    <property type="term" value="P:mitotic DNA replication checkpoint signaling"/>
    <property type="evidence" value="ECO:0007669"/>
    <property type="project" value="TreeGrafter"/>
</dbReference>
<evidence type="ECO:0000313" key="6">
    <source>
        <dbReference type="Proteomes" id="UP000000707"/>
    </source>
</evidence>
<dbReference type="eggNOG" id="ENOG502RA7D">
    <property type="taxonomic scope" value="Eukaryota"/>
</dbReference>
<dbReference type="OrthoDB" id="419537at2759"/>
<gene>
    <name evidence="5" type="ORF">CANTEDRAFT_126682</name>
</gene>
<dbReference type="GO" id="GO:0006289">
    <property type="term" value="P:nucleotide-excision repair"/>
    <property type="evidence" value="ECO:0007669"/>
    <property type="project" value="TreeGrafter"/>
</dbReference>
<comment type="similarity">
    <text evidence="2 4">Belongs to the HUS1 family.</text>
</comment>
<dbReference type="GO" id="GO:0030896">
    <property type="term" value="C:checkpoint clamp complex"/>
    <property type="evidence" value="ECO:0007669"/>
    <property type="project" value="InterPro"/>
</dbReference>
<dbReference type="GO" id="GO:0035861">
    <property type="term" value="C:site of double-strand break"/>
    <property type="evidence" value="ECO:0007669"/>
    <property type="project" value="TreeGrafter"/>
</dbReference>
<dbReference type="GO" id="GO:0005730">
    <property type="term" value="C:nucleolus"/>
    <property type="evidence" value="ECO:0007669"/>
    <property type="project" value="InterPro"/>
</dbReference>
<dbReference type="GeneID" id="18249188"/>
<proteinExistence type="inferred from homology"/>
<protein>
    <recommendedName>
        <fullName evidence="4">Checkpoint protein</fullName>
    </recommendedName>
</protein>
<dbReference type="GO" id="GO:0000723">
    <property type="term" value="P:telomere maintenance"/>
    <property type="evidence" value="ECO:0007669"/>
    <property type="project" value="TreeGrafter"/>
</dbReference>
<keyword evidence="6" id="KW-1185">Reference proteome</keyword>
<sequence>MKLKLLSRDSSGLLNTLSLISSSRKFVVLRFTPTMLVVISVSDGSVSQEPQIWCKLKMQSLFEQVELVSINDNTISLELNCELLLQTLRHFERANSDGLNLRLQRKPDGGDDHGAKSRAASLALFYSHVNDNGNSINHTFKIPVKILKSNHESMVLKEPELPTVDLIMPLPKEFVSTYKRLDKFRRTSNNEIVTIKCTRRGGGFLGFLLVEEGKYKVTISLNEKLDIRKPPASESQEDSLVNTAMFDVRDPNDYVDEQDENEDKTIHVRLRDWKMASKIVASCKVVILLLVDREVCVLHCLLDDSESVEIIYYISGIRSRDD</sequence>
<dbReference type="KEGG" id="cten:18249188"/>
<dbReference type="PIRSF" id="PIRSF011312">
    <property type="entry name" value="Cell_cycle_HUS1"/>
    <property type="match status" value="1"/>
</dbReference>
<evidence type="ECO:0000256" key="2">
    <source>
        <dbReference type="ARBA" id="ARBA00005563"/>
    </source>
</evidence>
<dbReference type="HOGENOM" id="CLU_074844_0_0_1"/>
<dbReference type="Gene3D" id="3.70.10.10">
    <property type="match status" value="1"/>
</dbReference>
<accession>G3BEZ5</accession>
<keyword evidence="3" id="KW-0539">Nucleus</keyword>
<evidence type="ECO:0000256" key="3">
    <source>
        <dbReference type="ARBA" id="ARBA00023242"/>
    </source>
</evidence>
<dbReference type="GO" id="GO:0000724">
    <property type="term" value="P:double-strand break repair via homologous recombination"/>
    <property type="evidence" value="ECO:0007669"/>
    <property type="project" value="TreeGrafter"/>
</dbReference>
<dbReference type="STRING" id="590646.G3BEZ5"/>
<organism evidence="6">
    <name type="scientific">Candida tenuis (strain ATCC 10573 / BCRC 21748 / CBS 615 / JCM 9827 / NBRC 10315 / NRRL Y-1498 / VKM Y-70)</name>
    <name type="common">Yeast</name>
    <name type="synonym">Yamadazyma tenuis</name>
    <dbReference type="NCBI Taxonomy" id="590646"/>
    <lineage>
        <taxon>Eukaryota</taxon>
        <taxon>Fungi</taxon>
        <taxon>Dikarya</taxon>
        <taxon>Ascomycota</taxon>
        <taxon>Saccharomycotina</taxon>
        <taxon>Pichiomycetes</taxon>
        <taxon>Debaryomycetaceae</taxon>
        <taxon>Yamadazyma</taxon>
    </lineage>
</organism>
<reference evidence="5 6" key="1">
    <citation type="journal article" date="2011" name="Proc. Natl. Acad. Sci. U.S.A.">
        <title>Comparative genomics of xylose-fermenting fungi for enhanced biofuel production.</title>
        <authorList>
            <person name="Wohlbach D.J."/>
            <person name="Kuo A."/>
            <person name="Sato T.K."/>
            <person name="Potts K.M."/>
            <person name="Salamov A.A."/>
            <person name="LaButti K.M."/>
            <person name="Sun H."/>
            <person name="Clum A."/>
            <person name="Pangilinan J.L."/>
            <person name="Lindquist E.A."/>
            <person name="Lucas S."/>
            <person name="Lapidus A."/>
            <person name="Jin M."/>
            <person name="Gunawan C."/>
            <person name="Balan V."/>
            <person name="Dale B.E."/>
            <person name="Jeffries T.W."/>
            <person name="Zinkel R."/>
            <person name="Barry K.W."/>
            <person name="Grigoriev I.V."/>
            <person name="Gasch A.P."/>
        </authorList>
    </citation>
    <scope>NUCLEOTIDE SEQUENCE [LARGE SCALE GENOMIC DNA]</scope>
    <source>
        <strain evidence="6">ATCC 10573 / BCRC 21748 / CBS 615 / JCM 9827 / NBRC 10315 / NRRL Y-1498 / VKM Y-70</strain>
    </source>
</reference>
<dbReference type="Pfam" id="PF04005">
    <property type="entry name" value="Hus1"/>
    <property type="match status" value="1"/>
</dbReference>
<dbReference type="EMBL" id="GL996528">
    <property type="protein sequence ID" value="EGV59972.1"/>
    <property type="molecule type" value="Genomic_DNA"/>
</dbReference>
<evidence type="ECO:0000256" key="1">
    <source>
        <dbReference type="ARBA" id="ARBA00004123"/>
    </source>
</evidence>
<dbReference type="InterPro" id="IPR016580">
    <property type="entry name" value="HUS1"/>
</dbReference>
<evidence type="ECO:0000313" key="5">
    <source>
        <dbReference type="EMBL" id="EGV59972.1"/>
    </source>
</evidence>
<comment type="subcellular location">
    <subcellularLocation>
        <location evidence="1">Nucleus</location>
    </subcellularLocation>
</comment>
<dbReference type="AlphaFoldDB" id="G3BEZ5"/>